<evidence type="ECO:0000256" key="2">
    <source>
        <dbReference type="SAM" id="Phobius"/>
    </source>
</evidence>
<keyword evidence="2" id="KW-1133">Transmembrane helix</keyword>
<accession>A0A382YA33</accession>
<keyword evidence="2" id="KW-0472">Membrane</keyword>
<reference evidence="3" key="1">
    <citation type="submission" date="2018-05" db="EMBL/GenBank/DDBJ databases">
        <authorList>
            <person name="Lanie J.A."/>
            <person name="Ng W.-L."/>
            <person name="Kazmierczak K.M."/>
            <person name="Andrzejewski T.M."/>
            <person name="Davidsen T.M."/>
            <person name="Wayne K.J."/>
            <person name="Tettelin H."/>
            <person name="Glass J.I."/>
            <person name="Rusch D."/>
            <person name="Podicherti R."/>
            <person name="Tsui H.-C.T."/>
            <person name="Winkler M.E."/>
        </authorList>
    </citation>
    <scope>NUCLEOTIDE SEQUENCE</scope>
</reference>
<feature type="transmembrane region" description="Helical" evidence="2">
    <location>
        <begin position="65"/>
        <end position="82"/>
    </location>
</feature>
<gene>
    <name evidence="3" type="ORF">METZ01_LOCUS432938</name>
</gene>
<proteinExistence type="predicted"/>
<evidence type="ECO:0000256" key="1">
    <source>
        <dbReference type="SAM" id="MobiDB-lite"/>
    </source>
</evidence>
<protein>
    <submittedName>
        <fullName evidence="3">Uncharacterized protein</fullName>
    </submittedName>
</protein>
<dbReference type="EMBL" id="UINC01174118">
    <property type="protein sequence ID" value="SVD80084.1"/>
    <property type="molecule type" value="Genomic_DNA"/>
</dbReference>
<name>A0A382YA33_9ZZZZ</name>
<evidence type="ECO:0000313" key="3">
    <source>
        <dbReference type="EMBL" id="SVD80084.1"/>
    </source>
</evidence>
<feature type="region of interest" description="Disordered" evidence="1">
    <location>
        <begin position="1"/>
        <end position="21"/>
    </location>
</feature>
<keyword evidence="2" id="KW-0812">Transmembrane</keyword>
<sequence>MKAEANGTLTKSIKRNEDGEVEITMESSGTHPVGGAPMMNQTIVVEPTPLESVEAFGLKASSSNIWWGVLAIIVLMGAYRWLKK</sequence>
<organism evidence="3">
    <name type="scientific">marine metagenome</name>
    <dbReference type="NCBI Taxonomy" id="408172"/>
    <lineage>
        <taxon>unclassified sequences</taxon>
        <taxon>metagenomes</taxon>
        <taxon>ecological metagenomes</taxon>
    </lineage>
</organism>
<dbReference type="AlphaFoldDB" id="A0A382YA33"/>